<dbReference type="InterPro" id="IPR032720">
    <property type="entry name" value="Cys_rich_CWC"/>
</dbReference>
<dbReference type="RefSeq" id="WP_102064174.1">
    <property type="nucleotide sequence ID" value="NZ_PKQE01000001.1"/>
</dbReference>
<comment type="caution">
    <text evidence="1">The sequence shown here is derived from an EMBL/GenBank/DDBJ whole genome shotgun (WGS) entry which is preliminary data.</text>
</comment>
<gene>
    <name evidence="1" type="ORF">C0Q88_02200</name>
</gene>
<dbReference type="Proteomes" id="UP000234456">
    <property type="component" value="Unassembled WGS sequence"/>
</dbReference>
<proteinExistence type="predicted"/>
<accession>A0A2N4TV44</accession>
<evidence type="ECO:0000313" key="2">
    <source>
        <dbReference type="Proteomes" id="UP000234456"/>
    </source>
</evidence>
<reference evidence="1 2" key="1">
    <citation type="submission" date="2017-12" db="EMBL/GenBank/DDBJ databases">
        <title>Draft genome sequence of Ralstonia pickettii 52.</title>
        <authorList>
            <person name="Zheng B."/>
        </authorList>
    </citation>
    <scope>NUCLEOTIDE SEQUENCE [LARGE SCALE GENOMIC DNA]</scope>
    <source>
        <strain evidence="1 2">52</strain>
    </source>
</reference>
<name>A0A2N4TV44_RALPI</name>
<evidence type="ECO:0000313" key="1">
    <source>
        <dbReference type="EMBL" id="PLC43554.1"/>
    </source>
</evidence>
<organism evidence="1 2">
    <name type="scientific">Ralstonia pickettii</name>
    <name type="common">Burkholderia pickettii</name>
    <dbReference type="NCBI Taxonomy" id="329"/>
    <lineage>
        <taxon>Bacteria</taxon>
        <taxon>Pseudomonadati</taxon>
        <taxon>Pseudomonadota</taxon>
        <taxon>Betaproteobacteria</taxon>
        <taxon>Burkholderiales</taxon>
        <taxon>Burkholderiaceae</taxon>
        <taxon>Ralstonia</taxon>
    </lineage>
</organism>
<dbReference type="EMBL" id="PKQE01000001">
    <property type="protein sequence ID" value="PLC43554.1"/>
    <property type="molecule type" value="Genomic_DNA"/>
</dbReference>
<dbReference type="AlphaFoldDB" id="A0A2N4TV44"/>
<dbReference type="OrthoDB" id="8928826at2"/>
<protein>
    <submittedName>
        <fullName evidence="1">Uncharacterized protein</fullName>
    </submittedName>
</protein>
<dbReference type="Pfam" id="PF14375">
    <property type="entry name" value="Cys_rich_CWC"/>
    <property type="match status" value="1"/>
</dbReference>
<sequence>MTAPAANTVCAMCGADLRCGAIGDGTGPDATCWCMSEETLPASARRPGQGCRCQRCLREAIAQARAASEAN</sequence>